<feature type="region of interest" description="Disordered" evidence="1">
    <location>
        <begin position="305"/>
        <end position="353"/>
    </location>
</feature>
<feature type="compositionally biased region" description="Polar residues" evidence="1">
    <location>
        <begin position="69"/>
        <end position="84"/>
    </location>
</feature>
<feature type="compositionally biased region" description="Basic and acidic residues" evidence="1">
    <location>
        <begin position="104"/>
        <end position="130"/>
    </location>
</feature>
<dbReference type="Proteomes" id="UP001158045">
    <property type="component" value="Unassembled WGS sequence"/>
</dbReference>
<comment type="caution">
    <text evidence="3">The sequence shown here is derived from an EMBL/GenBank/DDBJ whole genome shotgun (WGS) entry which is preliminary data.</text>
</comment>
<dbReference type="Gene3D" id="3.30.750.140">
    <property type="match status" value="1"/>
</dbReference>
<keyword evidence="3" id="KW-0966">Cell projection</keyword>
<dbReference type="CDD" id="cd17470">
    <property type="entry name" value="T3SS_Flik_C"/>
    <property type="match status" value="1"/>
</dbReference>
<feature type="compositionally biased region" description="Low complexity" evidence="1">
    <location>
        <begin position="321"/>
        <end position="344"/>
    </location>
</feature>
<accession>A0ABT6N886</accession>
<keyword evidence="4" id="KW-1185">Reference proteome</keyword>
<gene>
    <name evidence="3" type="ORF">QE109_00650</name>
</gene>
<keyword evidence="3" id="KW-0282">Flagellum</keyword>
<feature type="region of interest" description="Disordered" evidence="1">
    <location>
        <begin position="39"/>
        <end position="130"/>
    </location>
</feature>
<name>A0ABT6N886_9FIRM</name>
<feature type="compositionally biased region" description="Polar residues" evidence="1">
    <location>
        <begin position="48"/>
        <end position="60"/>
    </location>
</feature>
<sequence>MQLRELLNNKQALNPLIEIKNVAQNSSVDVFNQILTRKNESITKPDVKSSSYSDRSLNTKNEYEKKDNQFSLKSIASEVNNAGKKQSDIGVSKSSNENNDVYDDDKFQNKPSQKIEKASKNAEKDDVKSDLTEKLKQKLKKETGMNDEQLDQLLASLNLDVTGLQKLLDGGPELGEMLKTMGDILDSLEIDSALGQNLSSKDISQIVKQLNQVIETLDKIATKEVDQDKSESKSFESQLIQKISQVVSTLEATDTSTEVMPQELSQTLLSAISTNETNSKLTETVEQPDLEVSTGAKMNASIVETTTSNNTDSNDSDSKSENNQSQNKVNQSNVVSESVVSQNVATKPTQSVVTDSVPVETEVKVVEDSNGVSLHQVTMKNGNSVTTQTVAVTPALKQEVVSQLMEAIKGQIKLSDQGTSMIVKLQPEQLGNVELKLNIQKGVVLAELKVENEIVKAAIESNLDDLKQSLSNKGYAVDQINVSVDSGKKEGQEAFDFQGRGKDQQKKNGNRLEGNLDIEPLEQISRYELNELEGSTFSYYG</sequence>
<dbReference type="InterPro" id="IPR021136">
    <property type="entry name" value="Flagellar_hook_control-like_C"/>
</dbReference>
<evidence type="ECO:0000256" key="1">
    <source>
        <dbReference type="SAM" id="MobiDB-lite"/>
    </source>
</evidence>
<reference evidence="3 4" key="1">
    <citation type="submission" date="2023-04" db="EMBL/GenBank/DDBJ databases">
        <title>Fusibacter bizertensis strain WBS, isolated from littoral bottom sediments of the Arctic seas - biochemical and genomic analysis.</title>
        <authorList>
            <person name="Brioukhanov A.L."/>
        </authorList>
    </citation>
    <scope>NUCLEOTIDE SEQUENCE [LARGE SCALE GENOMIC DNA]</scope>
    <source>
        <strain evidence="3 4">WBS</strain>
    </source>
</reference>
<dbReference type="RefSeq" id="WP_281092428.1">
    <property type="nucleotide sequence ID" value="NZ_JARYZI010000001.1"/>
</dbReference>
<keyword evidence="3" id="KW-0969">Cilium</keyword>
<dbReference type="InterPro" id="IPR038610">
    <property type="entry name" value="FliK-like_C_sf"/>
</dbReference>
<dbReference type="EMBL" id="JARYZI010000001">
    <property type="protein sequence ID" value="MDH8676629.1"/>
    <property type="molecule type" value="Genomic_DNA"/>
</dbReference>
<protein>
    <submittedName>
        <fullName evidence="3">Flagellar hook-length control protein FliK</fullName>
    </submittedName>
</protein>
<evidence type="ECO:0000313" key="4">
    <source>
        <dbReference type="Proteomes" id="UP001158045"/>
    </source>
</evidence>
<feature type="domain" description="Flagellar hook-length control protein-like C-terminal" evidence="2">
    <location>
        <begin position="413"/>
        <end position="489"/>
    </location>
</feature>
<proteinExistence type="predicted"/>
<evidence type="ECO:0000259" key="2">
    <source>
        <dbReference type="Pfam" id="PF02120"/>
    </source>
</evidence>
<dbReference type="Pfam" id="PF02120">
    <property type="entry name" value="Flg_hook"/>
    <property type="match status" value="1"/>
</dbReference>
<organism evidence="3 4">
    <name type="scientific">Fusibacter bizertensis</name>
    <dbReference type="NCBI Taxonomy" id="1488331"/>
    <lineage>
        <taxon>Bacteria</taxon>
        <taxon>Bacillati</taxon>
        <taxon>Bacillota</taxon>
        <taxon>Clostridia</taxon>
        <taxon>Eubacteriales</taxon>
        <taxon>Eubacteriales Family XII. Incertae Sedis</taxon>
        <taxon>Fusibacter</taxon>
    </lineage>
</organism>
<evidence type="ECO:0000313" key="3">
    <source>
        <dbReference type="EMBL" id="MDH8676629.1"/>
    </source>
</evidence>